<comment type="caution">
    <text evidence="3">The sequence shown here is derived from an EMBL/GenBank/DDBJ whole genome shotgun (WGS) entry which is preliminary data.</text>
</comment>
<evidence type="ECO:0000313" key="4">
    <source>
        <dbReference type="Proteomes" id="UP000236990"/>
    </source>
</evidence>
<dbReference type="Pfam" id="PF00106">
    <property type="entry name" value="adh_short"/>
    <property type="match status" value="1"/>
</dbReference>
<gene>
    <name evidence="3" type="ORF">S101258_01355</name>
</gene>
<comment type="similarity">
    <text evidence="1">Belongs to the short-chain dehydrogenases/reductases (SDR) family.</text>
</comment>
<reference evidence="3 4" key="1">
    <citation type="submission" date="2017-06" db="EMBL/GenBank/DDBJ databases">
        <title>Genome sequence of Lactobacillus plantarum subsp. plantarum strain SRCM101258.</title>
        <authorList>
            <person name="Cho S.H."/>
        </authorList>
    </citation>
    <scope>NUCLEOTIDE SEQUENCE [LARGE SCALE GENOMIC DNA]</scope>
    <source>
        <strain evidence="3 4">SRCM101258</strain>
    </source>
</reference>
<dbReference type="PRINTS" id="PR00081">
    <property type="entry name" value="GDHRDH"/>
</dbReference>
<dbReference type="EC" id="1.1.1.140" evidence="3"/>
<keyword evidence="2 3" id="KW-0560">Oxidoreductase</keyword>
<accession>A0A2S3U6F4</accession>
<evidence type="ECO:0000256" key="1">
    <source>
        <dbReference type="ARBA" id="ARBA00006484"/>
    </source>
</evidence>
<dbReference type="GO" id="GO:0009010">
    <property type="term" value="F:sorbitol-6-phosphate 2-dehydrogenase activity"/>
    <property type="evidence" value="ECO:0007669"/>
    <property type="project" value="UniProtKB-EC"/>
</dbReference>
<dbReference type="Proteomes" id="UP000236990">
    <property type="component" value="Unassembled WGS sequence"/>
</dbReference>
<sequence length="155" mass="16713">MNNSWINISGKVYVVTGGSSGIGKAIVTELLNNGAIVYNADLNQGDQQNDNLHFVETNVTDAEAVNRLVLKVVDEQGKIDGLVNNAGINLPRLLADAKDPHGKYEFAESDFVKMFAVNVKSVFLVSQAVTHQFEKQQYGVIVNMSSEAGLEGSQG</sequence>
<name>A0A2S3U6F4_LACPN</name>
<organism evidence="3 4">
    <name type="scientific">Lactiplantibacillus plantarum subsp. plantarum</name>
    <dbReference type="NCBI Taxonomy" id="337330"/>
    <lineage>
        <taxon>Bacteria</taxon>
        <taxon>Bacillati</taxon>
        <taxon>Bacillota</taxon>
        <taxon>Bacilli</taxon>
        <taxon>Lactobacillales</taxon>
        <taxon>Lactobacillaceae</taxon>
        <taxon>Lactiplantibacillus</taxon>
    </lineage>
</organism>
<dbReference type="PANTHER" id="PTHR42760">
    <property type="entry name" value="SHORT-CHAIN DEHYDROGENASES/REDUCTASES FAMILY MEMBER"/>
    <property type="match status" value="1"/>
</dbReference>
<dbReference type="CDD" id="cd05233">
    <property type="entry name" value="SDR_c"/>
    <property type="match status" value="1"/>
</dbReference>
<evidence type="ECO:0000256" key="2">
    <source>
        <dbReference type="ARBA" id="ARBA00023002"/>
    </source>
</evidence>
<protein>
    <submittedName>
        <fullName evidence="3">Sorbitol-6-phosphate 2-dehydrogenase</fullName>
        <ecNumber evidence="3">1.1.1.140</ecNumber>
    </submittedName>
</protein>
<dbReference type="PANTHER" id="PTHR42760:SF133">
    <property type="entry name" value="3-OXOACYL-[ACYL-CARRIER-PROTEIN] REDUCTASE"/>
    <property type="match status" value="1"/>
</dbReference>
<dbReference type="InterPro" id="IPR036291">
    <property type="entry name" value="NAD(P)-bd_dom_sf"/>
</dbReference>
<proteinExistence type="inferred from homology"/>
<dbReference type="EMBL" id="NKCZ01000095">
    <property type="protein sequence ID" value="POD85736.1"/>
    <property type="molecule type" value="Genomic_DNA"/>
</dbReference>
<evidence type="ECO:0000313" key="3">
    <source>
        <dbReference type="EMBL" id="POD85736.1"/>
    </source>
</evidence>
<dbReference type="AlphaFoldDB" id="A0A2S3U6F4"/>
<dbReference type="SUPFAM" id="SSF51735">
    <property type="entry name" value="NAD(P)-binding Rossmann-fold domains"/>
    <property type="match status" value="1"/>
</dbReference>
<dbReference type="Gene3D" id="3.40.50.720">
    <property type="entry name" value="NAD(P)-binding Rossmann-like Domain"/>
    <property type="match status" value="1"/>
</dbReference>
<dbReference type="InterPro" id="IPR002347">
    <property type="entry name" value="SDR_fam"/>
</dbReference>